<dbReference type="PROSITE" id="PS51382">
    <property type="entry name" value="SPX"/>
    <property type="match status" value="1"/>
</dbReference>
<feature type="region of interest" description="Disordered" evidence="5">
    <location>
        <begin position="122"/>
        <end position="169"/>
    </location>
</feature>
<dbReference type="Pfam" id="PF03105">
    <property type="entry name" value="SPX"/>
    <property type="match status" value="1"/>
</dbReference>
<dbReference type="PROSITE" id="PS50089">
    <property type="entry name" value="ZF_RING_2"/>
    <property type="match status" value="1"/>
</dbReference>
<dbReference type="PROSITE" id="PS00518">
    <property type="entry name" value="ZF_RING_1"/>
    <property type="match status" value="1"/>
</dbReference>
<feature type="region of interest" description="Disordered" evidence="5">
    <location>
        <begin position="55"/>
        <end position="78"/>
    </location>
</feature>
<dbReference type="InterPro" id="IPR013083">
    <property type="entry name" value="Znf_RING/FYVE/PHD"/>
</dbReference>
<dbReference type="InterPro" id="IPR017907">
    <property type="entry name" value="Znf_RING_CS"/>
</dbReference>
<dbReference type="SMART" id="SM00184">
    <property type="entry name" value="RING"/>
    <property type="match status" value="1"/>
</dbReference>
<dbReference type="Pfam" id="PF00097">
    <property type="entry name" value="zf-C3HC4"/>
    <property type="match status" value="1"/>
</dbReference>
<evidence type="ECO:0000256" key="5">
    <source>
        <dbReference type="SAM" id="MobiDB-lite"/>
    </source>
</evidence>
<evidence type="ECO:0000256" key="3">
    <source>
        <dbReference type="ARBA" id="ARBA00022833"/>
    </source>
</evidence>
<organism evidence="8 9">
    <name type="scientific">Monosporascus cannonballus</name>
    <dbReference type="NCBI Taxonomy" id="155416"/>
    <lineage>
        <taxon>Eukaryota</taxon>
        <taxon>Fungi</taxon>
        <taxon>Dikarya</taxon>
        <taxon>Ascomycota</taxon>
        <taxon>Pezizomycotina</taxon>
        <taxon>Sordariomycetes</taxon>
        <taxon>Xylariomycetidae</taxon>
        <taxon>Xylariales</taxon>
        <taxon>Xylariales incertae sedis</taxon>
        <taxon>Monosporascus</taxon>
    </lineage>
</organism>
<feature type="compositionally biased region" description="Low complexity" evidence="5">
    <location>
        <begin position="56"/>
        <end position="71"/>
    </location>
</feature>
<evidence type="ECO:0000256" key="2">
    <source>
        <dbReference type="ARBA" id="ARBA00022771"/>
    </source>
</evidence>
<evidence type="ECO:0000313" key="8">
    <source>
        <dbReference type="EMBL" id="RYO86689.1"/>
    </source>
</evidence>
<proteinExistence type="predicted"/>
<dbReference type="Gene3D" id="3.30.40.10">
    <property type="entry name" value="Zinc/RING finger domain, C3HC4 (zinc finger)"/>
    <property type="match status" value="1"/>
</dbReference>
<dbReference type="InterPro" id="IPR001841">
    <property type="entry name" value="Znf_RING"/>
</dbReference>
<comment type="caution">
    <text evidence="8">The sequence shown here is derived from an EMBL/GenBank/DDBJ whole genome shotgun (WGS) entry which is preliminary data.</text>
</comment>
<name>A0ABY0H763_9PEZI</name>
<evidence type="ECO:0000256" key="1">
    <source>
        <dbReference type="ARBA" id="ARBA00022723"/>
    </source>
</evidence>
<dbReference type="EMBL" id="QJNS01000111">
    <property type="protein sequence ID" value="RYO86689.1"/>
    <property type="molecule type" value="Genomic_DNA"/>
</dbReference>
<keyword evidence="1" id="KW-0479">Metal-binding</keyword>
<evidence type="ECO:0000256" key="4">
    <source>
        <dbReference type="PROSITE-ProRule" id="PRU00175"/>
    </source>
</evidence>
<sequence>MKFAQEFRKSLQREGFPQRWVESAIPYGQLKKCIKKVTKELNELGLDRDVLAQLASSQKDSSDSSSSPSGDLGFRYNLDEDTTDSRHLRPRLTVFVHLSEGVAVDAYLTPATRRFLEKIASKAPADRDSLPDSGHAGTGSPPTTANSYVPAESLPSPDQGSAAEPARPSSVQRVEVPLVFDGEFFNILQTDVSNLDTLQEEEQKKLQGEVRSLGREVTKITAPSKGRKSRRDLEKWREIFELYLDARVFFSTRETDHGARTGGQALEQLKWFQDQVLQRNILQGFRLEASRQAFKFDKRTSLGAAKTFPIVVHSDRLLAGSVAKDICAQMSSELVSVVPQLDDYLCPVCFTVAYWPLRLDCQHVFCSRCLVKMARKGERYCPLCRADVVMEAGLDHFDSDRAAFLRKYFPHEVKEKVRANELERNREIFGPDYVEKPCSVM</sequence>
<reference evidence="8 9" key="1">
    <citation type="submission" date="2018-06" db="EMBL/GenBank/DDBJ databases">
        <title>Complete Genomes of Monosporascus.</title>
        <authorList>
            <person name="Robinson A.J."/>
            <person name="Natvig D.O."/>
        </authorList>
    </citation>
    <scope>NUCLEOTIDE SEQUENCE [LARGE SCALE GENOMIC DNA]</scope>
    <source>
        <strain evidence="8 9">CBS 609.92</strain>
    </source>
</reference>
<evidence type="ECO:0000259" key="6">
    <source>
        <dbReference type="PROSITE" id="PS50089"/>
    </source>
</evidence>
<protein>
    <recommendedName>
        <fullName evidence="10">RING-14 protein</fullName>
    </recommendedName>
</protein>
<gene>
    <name evidence="8" type="ORF">DL762_004612</name>
</gene>
<dbReference type="PANTHER" id="PTHR23327:SF51">
    <property type="entry name" value="TRANSCRIPTIONAL REGULATOR OF YEAST FORM ADHERENCE 3"/>
    <property type="match status" value="1"/>
</dbReference>
<keyword evidence="2 4" id="KW-0863">Zinc-finger</keyword>
<dbReference type="InterPro" id="IPR018957">
    <property type="entry name" value="Znf_C3HC4_RING-type"/>
</dbReference>
<evidence type="ECO:0000313" key="9">
    <source>
        <dbReference type="Proteomes" id="UP000294003"/>
    </source>
</evidence>
<feature type="domain" description="RING-type" evidence="6">
    <location>
        <begin position="346"/>
        <end position="385"/>
    </location>
</feature>
<dbReference type="InterPro" id="IPR004331">
    <property type="entry name" value="SPX_dom"/>
</dbReference>
<dbReference type="PANTHER" id="PTHR23327">
    <property type="entry name" value="RING FINGER PROTEIN 127"/>
    <property type="match status" value="1"/>
</dbReference>
<dbReference type="SUPFAM" id="SSF57850">
    <property type="entry name" value="RING/U-box"/>
    <property type="match status" value="1"/>
</dbReference>
<feature type="domain" description="SPX" evidence="7">
    <location>
        <begin position="1"/>
        <end position="310"/>
    </location>
</feature>
<keyword evidence="3" id="KW-0862">Zinc</keyword>
<dbReference type="Proteomes" id="UP000294003">
    <property type="component" value="Unassembled WGS sequence"/>
</dbReference>
<accession>A0ABY0H763</accession>
<keyword evidence="9" id="KW-1185">Reference proteome</keyword>
<evidence type="ECO:0000259" key="7">
    <source>
        <dbReference type="PROSITE" id="PS51382"/>
    </source>
</evidence>
<evidence type="ECO:0008006" key="10">
    <source>
        <dbReference type="Google" id="ProtNLM"/>
    </source>
</evidence>